<organism evidence="1">
    <name type="scientific">bioreactor metagenome</name>
    <dbReference type="NCBI Taxonomy" id="1076179"/>
    <lineage>
        <taxon>unclassified sequences</taxon>
        <taxon>metagenomes</taxon>
        <taxon>ecological metagenomes</taxon>
    </lineage>
</organism>
<dbReference type="AlphaFoldDB" id="A0A645GMB3"/>
<name>A0A645GMB3_9ZZZZ</name>
<accession>A0A645GMB3</accession>
<dbReference type="Pfam" id="PF11209">
    <property type="entry name" value="LmeA"/>
    <property type="match status" value="1"/>
</dbReference>
<dbReference type="EMBL" id="VSSQ01077905">
    <property type="protein sequence ID" value="MPN27865.1"/>
    <property type="molecule type" value="Genomic_DNA"/>
</dbReference>
<gene>
    <name evidence="1" type="ORF">SDC9_175299</name>
</gene>
<reference evidence="1" key="1">
    <citation type="submission" date="2019-08" db="EMBL/GenBank/DDBJ databases">
        <authorList>
            <person name="Kucharzyk K."/>
            <person name="Murdoch R.W."/>
            <person name="Higgins S."/>
            <person name="Loffler F."/>
        </authorList>
    </citation>
    <scope>NUCLEOTIDE SEQUENCE</scope>
</reference>
<proteinExistence type="predicted"/>
<dbReference type="InterPro" id="IPR021373">
    <property type="entry name" value="DUF2993"/>
</dbReference>
<protein>
    <submittedName>
        <fullName evidence="1">Uncharacterized protein</fullName>
    </submittedName>
</protein>
<sequence>MKLLAVLQEVSAPDGSVDSASYLSQMIKSSKGEVVLTEKDVNDYFKKNDNPEGFSDLQFDFKREGFTASGKFRTKIIIDLELPISANGVLGLRDDGVYLENTVIKVEGMSQPEFLTNMILSKLNPLLEFKDIPFPVTFEKIIMTDNAAIMTGEPKEFKDGETWKWKLLQ</sequence>
<evidence type="ECO:0000313" key="1">
    <source>
        <dbReference type="EMBL" id="MPN27865.1"/>
    </source>
</evidence>
<comment type="caution">
    <text evidence="1">The sequence shown here is derived from an EMBL/GenBank/DDBJ whole genome shotgun (WGS) entry which is preliminary data.</text>
</comment>